<dbReference type="SUPFAM" id="SSF48371">
    <property type="entry name" value="ARM repeat"/>
    <property type="match status" value="1"/>
</dbReference>
<evidence type="ECO:0000313" key="3">
    <source>
        <dbReference type="RefSeq" id="XP_028138138.1"/>
    </source>
</evidence>
<evidence type="ECO:0000256" key="1">
    <source>
        <dbReference type="ARBA" id="ARBA00022737"/>
    </source>
</evidence>
<evidence type="ECO:0000313" key="2">
    <source>
        <dbReference type="RefSeq" id="XP_028138137.1"/>
    </source>
</evidence>
<dbReference type="RefSeq" id="XP_028138137.1">
    <property type="nucleotide sequence ID" value="XM_028282336.1"/>
</dbReference>
<organism evidence="3">
    <name type="scientific">Diabrotica virgifera virgifera</name>
    <name type="common">western corn rootworm</name>
    <dbReference type="NCBI Taxonomy" id="50390"/>
    <lineage>
        <taxon>Eukaryota</taxon>
        <taxon>Metazoa</taxon>
        <taxon>Ecdysozoa</taxon>
        <taxon>Arthropoda</taxon>
        <taxon>Hexapoda</taxon>
        <taxon>Insecta</taxon>
        <taxon>Pterygota</taxon>
        <taxon>Neoptera</taxon>
        <taxon>Endopterygota</taxon>
        <taxon>Coleoptera</taxon>
        <taxon>Polyphaga</taxon>
        <taxon>Cucujiformia</taxon>
        <taxon>Chrysomeloidea</taxon>
        <taxon>Chrysomelidae</taxon>
        <taxon>Galerucinae</taxon>
        <taxon>Diabroticina</taxon>
        <taxon>Diabroticites</taxon>
        <taxon>Diabrotica</taxon>
    </lineage>
</organism>
<protein>
    <submittedName>
        <fullName evidence="2 3">Armadillo repeat-containing protein 6 homolog</fullName>
    </submittedName>
</protein>
<dbReference type="InterPro" id="IPR000225">
    <property type="entry name" value="Armadillo"/>
</dbReference>
<name>A0A6P7FZ77_DIAVI</name>
<dbReference type="Gene3D" id="1.25.10.10">
    <property type="entry name" value="Leucine-rich Repeat Variant"/>
    <property type="match status" value="1"/>
</dbReference>
<dbReference type="SMART" id="SM00185">
    <property type="entry name" value="ARM"/>
    <property type="match status" value="3"/>
</dbReference>
<dbReference type="AlphaFoldDB" id="A0A6P7FZ77"/>
<accession>A0A6P7FZ77</accession>
<reference evidence="2 3" key="1">
    <citation type="submission" date="2025-04" db="UniProtKB">
        <authorList>
            <consortium name="RefSeq"/>
        </authorList>
    </citation>
    <scope>IDENTIFICATION</scope>
    <source>
        <tissue evidence="2 3">Whole insect</tissue>
    </source>
</reference>
<dbReference type="InterPro" id="IPR011989">
    <property type="entry name" value="ARM-like"/>
</dbReference>
<dbReference type="OrthoDB" id="449062at2759"/>
<keyword evidence="1" id="KW-0677">Repeat</keyword>
<dbReference type="RefSeq" id="XP_028138138.1">
    <property type="nucleotide sequence ID" value="XM_028282337.1"/>
</dbReference>
<dbReference type="PANTHER" id="PTHR22895">
    <property type="entry name" value="ARMADILLO REPEAT-CONTAINING PROTEIN 6"/>
    <property type="match status" value="1"/>
</dbReference>
<dbReference type="KEGG" id="dvv:114332527"/>
<sequence>MVLVISQETFDDAVRENIEDLGLSPEEALREAVTQFESQGVDLSNIMKELSLSSKETQNIGAEVNKLKTLTKVDTPDKDIMDQMEIIKVECDKGLTNRVAVGKAGAYNALLDVLEVKKSYIVVERTCLKTLLALMTKQPDLLDDRGIKLMLTFLTIKTDFDLKKLTLRWIKSCCILHEHNRQNIFNAHVLDKLKELLNDGSSDILREVLAVCRALVLDDDIRVEFGNAHEHARIIASEILCPLTQLMTRFKADEPFIHDLMLTVSTLMVRTEFCQKVQDAGGIEMIGEVMNNFAANEKIIRQCFKLIKSLAGNDTCKAYLIEKGLAPIITNSLSVNKVNALTAVAGLNAVAALTLRSPENSKALFQAGMPAAITETMKIYPDDKEIHKAGSRAIRNMVSRSRDQNKTFLDLGIEEVLQADLKKFGDIDYDIKAALRDLGCNVKLKEEWTGKGGALSTGGRVS</sequence>
<dbReference type="InterPro" id="IPR016024">
    <property type="entry name" value="ARM-type_fold"/>
</dbReference>
<gene>
    <name evidence="2 3" type="primary">LOC114332527</name>
</gene>
<dbReference type="PANTHER" id="PTHR22895:SF0">
    <property type="entry name" value="ARMADILLO REPEAT-CONTAINING PROTEIN 6"/>
    <property type="match status" value="1"/>
</dbReference>
<dbReference type="GO" id="GO:0002244">
    <property type="term" value="P:hematopoietic progenitor cell differentiation"/>
    <property type="evidence" value="ECO:0007669"/>
    <property type="project" value="TreeGrafter"/>
</dbReference>
<proteinExistence type="predicted"/>